<keyword evidence="1" id="KW-1133">Transmembrane helix</keyword>
<evidence type="ECO:0000256" key="1">
    <source>
        <dbReference type="SAM" id="Phobius"/>
    </source>
</evidence>
<reference evidence="2 3" key="1">
    <citation type="submission" date="2016-10" db="EMBL/GenBank/DDBJ databases">
        <authorList>
            <person name="de Groot N.N."/>
        </authorList>
    </citation>
    <scope>NUCLEOTIDE SEQUENCE [LARGE SCALE GENOMIC DNA]</scope>
    <source>
        <strain evidence="2 3">DSM 2179</strain>
    </source>
</reference>
<dbReference type="EMBL" id="FNZK01000010">
    <property type="protein sequence ID" value="SEJ56931.1"/>
    <property type="molecule type" value="Genomic_DNA"/>
</dbReference>
<dbReference type="Proteomes" id="UP000199662">
    <property type="component" value="Unassembled WGS sequence"/>
</dbReference>
<evidence type="ECO:0000313" key="2">
    <source>
        <dbReference type="EMBL" id="SEJ56931.1"/>
    </source>
</evidence>
<dbReference type="STRING" id="84035.SAMN05660742_110129"/>
<evidence type="ECO:0000313" key="3">
    <source>
        <dbReference type="Proteomes" id="UP000199662"/>
    </source>
</evidence>
<dbReference type="AlphaFoldDB" id="A0A1H6ZUC3"/>
<keyword evidence="3" id="KW-1185">Reference proteome</keyword>
<keyword evidence="1" id="KW-0472">Membrane</keyword>
<feature type="transmembrane region" description="Helical" evidence="1">
    <location>
        <begin position="17"/>
        <end position="35"/>
    </location>
</feature>
<protein>
    <submittedName>
        <fullName evidence="2">Uncharacterized protein</fullName>
    </submittedName>
</protein>
<accession>A0A1H6ZUC3</accession>
<organism evidence="2 3">
    <name type="scientific">Propionispira arboris</name>
    <dbReference type="NCBI Taxonomy" id="84035"/>
    <lineage>
        <taxon>Bacteria</taxon>
        <taxon>Bacillati</taxon>
        <taxon>Bacillota</taxon>
        <taxon>Negativicutes</taxon>
        <taxon>Selenomonadales</taxon>
        <taxon>Selenomonadaceae</taxon>
        <taxon>Propionispira</taxon>
    </lineage>
</organism>
<proteinExistence type="predicted"/>
<gene>
    <name evidence="2" type="ORF">SAMN05660742_110129</name>
</gene>
<name>A0A1H6ZUC3_9FIRM</name>
<sequence length="180" mass="21123">MSAVVKSISISTKKNRWIMMVSILFFTVLLGFNIMNFVMLHIFQPLGFAFDALFIFVLFNRINAEYICEIEAKSLVFIKKSLWGTKKYEVLNHSIMGIYLYQPKLIDITNFRRTYRMQSALDPRNVWTIAYTVSGKKNKIENCRIYFKPDQKFLAELTKKLPNKIMENDEKAVLADLNRV</sequence>
<keyword evidence="1" id="KW-0812">Transmembrane</keyword>